<comment type="caution">
    <text evidence="2">The sequence shown here is derived from an EMBL/GenBank/DDBJ whole genome shotgun (WGS) entry which is preliminary data.</text>
</comment>
<dbReference type="SUPFAM" id="SSF102829">
    <property type="entry name" value="Cell division protein ZapA-like"/>
    <property type="match status" value="1"/>
</dbReference>
<keyword evidence="2" id="KW-0132">Cell division</keyword>
<keyword evidence="2" id="KW-0131">Cell cycle</keyword>
<gene>
    <name evidence="2" type="ORF">A0123_03380</name>
    <name evidence="1" type="ORF">GCM10007867_23500</name>
</gene>
<dbReference type="Gene3D" id="3.30.160.880">
    <property type="entry name" value="Cell division protein ZapA protomer, N-terminal domain"/>
    <property type="match status" value="1"/>
</dbReference>
<evidence type="ECO:0000313" key="4">
    <source>
        <dbReference type="Proteomes" id="UP001156614"/>
    </source>
</evidence>
<dbReference type="Pfam" id="PF05164">
    <property type="entry name" value="ZapA"/>
    <property type="match status" value="1"/>
</dbReference>
<evidence type="ECO:0000313" key="1">
    <source>
        <dbReference type="EMBL" id="GLQ63505.1"/>
    </source>
</evidence>
<reference evidence="1" key="1">
    <citation type="journal article" date="2014" name="Int. J. Syst. Evol. Microbiol.">
        <title>Complete genome sequence of Corynebacterium casei LMG S-19264T (=DSM 44701T), isolated from a smear-ripened cheese.</title>
        <authorList>
            <consortium name="US DOE Joint Genome Institute (JGI-PGF)"/>
            <person name="Walter F."/>
            <person name="Albersmeier A."/>
            <person name="Kalinowski J."/>
            <person name="Ruckert C."/>
        </authorList>
    </citation>
    <scope>NUCLEOTIDE SEQUENCE</scope>
    <source>
        <strain evidence="1">NBRC 3267</strain>
    </source>
</reference>
<dbReference type="GeneID" id="89650878"/>
<dbReference type="EMBL" id="BSNU01000004">
    <property type="protein sequence ID" value="GLQ63505.1"/>
    <property type="molecule type" value="Genomic_DNA"/>
</dbReference>
<keyword evidence="4" id="KW-1185">Reference proteome</keyword>
<protein>
    <submittedName>
        <fullName evidence="2">Cell division protein ZapA</fullName>
    </submittedName>
</protein>
<evidence type="ECO:0000313" key="3">
    <source>
        <dbReference type="Proteomes" id="UP000077786"/>
    </source>
</evidence>
<dbReference type="OrthoDB" id="9797575at2"/>
<dbReference type="InterPro" id="IPR007838">
    <property type="entry name" value="Cell_div_ZapA-like"/>
</dbReference>
<dbReference type="RefSeq" id="WP_046901310.1">
    <property type="nucleotide sequence ID" value="NZ_BEWM01000005.1"/>
</dbReference>
<dbReference type="GO" id="GO:0051301">
    <property type="term" value="P:cell division"/>
    <property type="evidence" value="ECO:0007669"/>
    <property type="project" value="UniProtKB-KW"/>
</dbReference>
<reference evidence="1" key="4">
    <citation type="submission" date="2023-01" db="EMBL/GenBank/DDBJ databases">
        <title>Draft genome sequence of Gluconobacter cerinus strain NBRC 3267.</title>
        <authorList>
            <person name="Sun Q."/>
            <person name="Mori K."/>
        </authorList>
    </citation>
    <scope>NUCLEOTIDE SEQUENCE</scope>
    <source>
        <strain evidence="1">NBRC 3267</strain>
    </source>
</reference>
<evidence type="ECO:0000313" key="2">
    <source>
        <dbReference type="EMBL" id="OAJ65990.1"/>
    </source>
</evidence>
<dbReference type="InterPro" id="IPR042233">
    <property type="entry name" value="Cell_div_ZapA_N"/>
</dbReference>
<dbReference type="AlphaFoldDB" id="A0A1B6VFL7"/>
<sequence length="114" mass="12674">MGQVSIRLNGYVYSVGCQDGEEHHLYSMARQVESWLQRARTLGGAASESKTLMMAALLMADEIFELKRRPIPDDMLATVEEAKAALRIAESRQARLAHLTQQVEGLAETLEKEG</sequence>
<proteinExistence type="predicted"/>
<dbReference type="Proteomes" id="UP001156614">
    <property type="component" value="Unassembled WGS sequence"/>
</dbReference>
<organism evidence="2 3">
    <name type="scientific">Gluconobacter cerinus</name>
    <dbReference type="NCBI Taxonomy" id="38307"/>
    <lineage>
        <taxon>Bacteria</taxon>
        <taxon>Pseudomonadati</taxon>
        <taxon>Pseudomonadota</taxon>
        <taxon>Alphaproteobacteria</taxon>
        <taxon>Acetobacterales</taxon>
        <taxon>Acetobacteraceae</taxon>
        <taxon>Gluconobacter</taxon>
    </lineage>
</organism>
<dbReference type="PATRIC" id="fig|38307.3.peg.3551"/>
<dbReference type="EMBL" id="LUTU01000028">
    <property type="protein sequence ID" value="OAJ65990.1"/>
    <property type="molecule type" value="Genomic_DNA"/>
</dbReference>
<dbReference type="InterPro" id="IPR036192">
    <property type="entry name" value="Cell_div_ZapA-like_sf"/>
</dbReference>
<name>A0A1B6VFL7_9PROT</name>
<reference evidence="2 3" key="2">
    <citation type="submission" date="2016-03" db="EMBL/GenBank/DDBJ databases">
        <title>Draft genome sequence of Gluconobacter cerinus strain CECT 9110.</title>
        <authorList>
            <person name="Sainz F."/>
            <person name="Mas A."/>
            <person name="Torija M.J."/>
        </authorList>
    </citation>
    <scope>NUCLEOTIDE SEQUENCE [LARGE SCALE GENOMIC DNA]</scope>
    <source>
        <strain evidence="2 3">CECT 9110</strain>
    </source>
</reference>
<dbReference type="Proteomes" id="UP000077786">
    <property type="component" value="Unassembled WGS sequence"/>
</dbReference>
<reference evidence="4" key="3">
    <citation type="journal article" date="2019" name="Int. J. Syst. Evol. Microbiol.">
        <title>The Global Catalogue of Microorganisms (GCM) 10K type strain sequencing project: providing services to taxonomists for standard genome sequencing and annotation.</title>
        <authorList>
            <consortium name="The Broad Institute Genomics Platform"/>
            <consortium name="The Broad Institute Genome Sequencing Center for Infectious Disease"/>
            <person name="Wu L."/>
            <person name="Ma J."/>
        </authorList>
    </citation>
    <scope>NUCLEOTIDE SEQUENCE [LARGE SCALE GENOMIC DNA]</scope>
    <source>
        <strain evidence="4">NBRC 3267</strain>
    </source>
</reference>
<accession>A0A1B6VFL7</accession>